<protein>
    <submittedName>
        <fullName evidence="2">Uncharacterized protein</fullName>
    </submittedName>
</protein>
<feature type="region of interest" description="Disordered" evidence="1">
    <location>
        <begin position="1"/>
        <end position="38"/>
    </location>
</feature>
<dbReference type="AlphaFoldDB" id="A0A6L9UD91"/>
<proteinExistence type="predicted"/>
<name>A0A6L9UD91_9HYPH</name>
<evidence type="ECO:0000313" key="3">
    <source>
        <dbReference type="Proteomes" id="UP000483035"/>
    </source>
</evidence>
<evidence type="ECO:0000313" key="2">
    <source>
        <dbReference type="EMBL" id="NEI72167.1"/>
    </source>
</evidence>
<accession>A0A6L9UD91</accession>
<reference evidence="2 3" key="1">
    <citation type="submission" date="2019-12" db="EMBL/GenBank/DDBJ databases">
        <title>Rhizobium genotypes associated with high levels of biological nitrogen fixation by grain legumes in a temperate-maritime cropping system.</title>
        <authorList>
            <person name="Maluk M."/>
            <person name="Francesc Ferrando Molina F."/>
            <person name="Lopez Del Egido L."/>
            <person name="Lafos M."/>
            <person name="Langarica-Fuentes A."/>
            <person name="Gebre Yohannes G."/>
            <person name="Young M.W."/>
            <person name="Martin P."/>
            <person name="Gantlett R."/>
            <person name="Kenicer G."/>
            <person name="Hawes C."/>
            <person name="Begg G.S."/>
            <person name="Quilliam R.S."/>
            <person name="Squire G.R."/>
            <person name="Poole P.S."/>
            <person name="Young P.W."/>
            <person name="Iannetta P.M."/>
            <person name="James E.K."/>
        </authorList>
    </citation>
    <scope>NUCLEOTIDE SEQUENCE [LARGE SCALE GENOMIC DNA]</scope>
    <source>
        <strain evidence="2 3">JHI1118</strain>
    </source>
</reference>
<evidence type="ECO:0000256" key="1">
    <source>
        <dbReference type="SAM" id="MobiDB-lite"/>
    </source>
</evidence>
<organism evidence="2 3">
    <name type="scientific">Rhizobium lusitanum</name>
    <dbReference type="NCBI Taxonomy" id="293958"/>
    <lineage>
        <taxon>Bacteria</taxon>
        <taxon>Pseudomonadati</taxon>
        <taxon>Pseudomonadota</taxon>
        <taxon>Alphaproteobacteria</taxon>
        <taxon>Hyphomicrobiales</taxon>
        <taxon>Rhizobiaceae</taxon>
        <taxon>Rhizobium/Agrobacterium group</taxon>
        <taxon>Rhizobium</taxon>
    </lineage>
</organism>
<gene>
    <name evidence="2" type="ORF">GR212_21505</name>
</gene>
<sequence length="57" mass="6450">MEKMLRWGIPSTARIAPQTLSPGSRITSDEERDPPSGGVEVIDALFRARHCRRFEQP</sequence>
<comment type="caution">
    <text evidence="2">The sequence shown here is derived from an EMBL/GenBank/DDBJ whole genome shotgun (WGS) entry which is preliminary data.</text>
</comment>
<dbReference type="Proteomes" id="UP000483035">
    <property type="component" value="Unassembled WGS sequence"/>
</dbReference>
<dbReference type="EMBL" id="WUEY01000010">
    <property type="protein sequence ID" value="NEI72167.1"/>
    <property type="molecule type" value="Genomic_DNA"/>
</dbReference>
<dbReference type="RefSeq" id="WP_163989200.1">
    <property type="nucleotide sequence ID" value="NZ_WUEY01000010.1"/>
</dbReference>